<dbReference type="EMBL" id="JBJQND010000016">
    <property type="protein sequence ID" value="KAL3847904.1"/>
    <property type="molecule type" value="Genomic_DNA"/>
</dbReference>
<accession>A0ABD3UEG9</accession>
<dbReference type="InterPro" id="IPR046906">
    <property type="entry name" value="Mab-21_HhH/H2TH-like"/>
</dbReference>
<dbReference type="PANTHER" id="PTHR10656">
    <property type="entry name" value="CELL FATE DETERMINING PROTEIN MAB21-RELATED"/>
    <property type="match status" value="1"/>
</dbReference>
<reference evidence="2 3" key="1">
    <citation type="submission" date="2024-11" db="EMBL/GenBank/DDBJ databases">
        <title>Chromosome-level genome assembly of the freshwater bivalve Anodonta woodiana.</title>
        <authorList>
            <person name="Chen X."/>
        </authorList>
    </citation>
    <scope>NUCLEOTIDE SEQUENCE [LARGE SCALE GENOMIC DNA]</scope>
    <source>
        <strain evidence="2">MN2024</strain>
        <tissue evidence="2">Gills</tissue>
    </source>
</reference>
<protein>
    <recommendedName>
        <fullName evidence="1">Mab-21-like HhH/H2TH-like domain-containing protein</fullName>
    </recommendedName>
</protein>
<evidence type="ECO:0000313" key="3">
    <source>
        <dbReference type="Proteomes" id="UP001634394"/>
    </source>
</evidence>
<proteinExistence type="predicted"/>
<comment type="caution">
    <text evidence="2">The sequence shown here is derived from an EMBL/GenBank/DDBJ whole genome shotgun (WGS) entry which is preliminary data.</text>
</comment>
<dbReference type="SMART" id="SM01265">
    <property type="entry name" value="Mab-21"/>
    <property type="match status" value="1"/>
</dbReference>
<dbReference type="Gene3D" id="1.10.1410.40">
    <property type="match status" value="1"/>
</dbReference>
<dbReference type="PANTHER" id="PTHR10656:SF69">
    <property type="entry name" value="MAB-21-LIKE HHH_H2TH-LIKE DOMAIN-CONTAINING PROTEIN"/>
    <property type="match status" value="1"/>
</dbReference>
<sequence length="716" mass="83360">MYHQFPDFCYAVSHQLSTILDGVGYSPDDRDMNVRCATEFEIFSNIYNSIDTSRDRVFRLYMFGSRGEGSTGPGLNSDLDFLSQDEEYKIVTDLSDCQVGKIYLYMLQDGDIHQGYVKLQPIRILPDKSHVPLFSLDSTTDSFGVVLLRNTSFFCDNIGYRIGPAVCWYAELTHGDIVNALRCSQWPGVGNEWLHRRRVHNWPNTHQIQNILKYGCFATPVGHPCSAEKHMEWRLSFSLGERILVRSFGDTDMKVYILLKMVRKTFIQPVLKNAFSSYYCKVCMLWMRERTPSELWCIENILFCLILCIRQLHEWASAGCCPDYLITRNNIYDRKIVGTVRMKLIQILRSLLSDDFRFVLRIKCCHLGRILVDGLNNVEQYRLELEKTRISEKIIYHSYCVLSAVECRNYILWAISQNCQSLTYYLTSFAHASQYVPYSMQYPLKHIARILFTQLGFYCASFLKENAFCLSRANVEYLVALTSECLSLGMKSDAASVRLKMCGLGIVLENQDLAETCLQYISENHMRYMFSFSPLDKYCTIILNSNINAFKDIFLNVNFTVQEMLEKQVSFSVVYLKSEISITPIPLRMEMYRSVGSPRGLRDEKEHFWYDWAVVDSFTCLYFFQYMNFSRQGKDRHKQVAMDNMIHVIRTEPDIRHRDTALNLLAYCYMQENQPRNAFTCLRESLKFCPHHNSAKFYLGLLYNKVVAACMRSSML</sequence>
<feature type="domain" description="Mab-21-like HhH/H2TH-like" evidence="1">
    <location>
        <begin position="258"/>
        <end position="333"/>
    </location>
</feature>
<dbReference type="Pfam" id="PF20266">
    <property type="entry name" value="Mab-21_C"/>
    <property type="match status" value="1"/>
</dbReference>
<dbReference type="Proteomes" id="UP001634394">
    <property type="component" value="Unassembled WGS sequence"/>
</dbReference>
<evidence type="ECO:0000259" key="1">
    <source>
        <dbReference type="Pfam" id="PF20266"/>
    </source>
</evidence>
<evidence type="ECO:0000313" key="2">
    <source>
        <dbReference type="EMBL" id="KAL3847904.1"/>
    </source>
</evidence>
<dbReference type="InterPro" id="IPR024810">
    <property type="entry name" value="MAB21L/cGLR"/>
</dbReference>
<dbReference type="SUPFAM" id="SSF48452">
    <property type="entry name" value="TPR-like"/>
    <property type="match status" value="1"/>
</dbReference>
<dbReference type="InterPro" id="IPR011990">
    <property type="entry name" value="TPR-like_helical_dom_sf"/>
</dbReference>
<dbReference type="Gene3D" id="1.25.40.10">
    <property type="entry name" value="Tetratricopeptide repeat domain"/>
    <property type="match status" value="1"/>
</dbReference>
<organism evidence="2 3">
    <name type="scientific">Sinanodonta woodiana</name>
    <name type="common">Chinese pond mussel</name>
    <name type="synonym">Anodonta woodiana</name>
    <dbReference type="NCBI Taxonomy" id="1069815"/>
    <lineage>
        <taxon>Eukaryota</taxon>
        <taxon>Metazoa</taxon>
        <taxon>Spiralia</taxon>
        <taxon>Lophotrochozoa</taxon>
        <taxon>Mollusca</taxon>
        <taxon>Bivalvia</taxon>
        <taxon>Autobranchia</taxon>
        <taxon>Heteroconchia</taxon>
        <taxon>Palaeoheterodonta</taxon>
        <taxon>Unionida</taxon>
        <taxon>Unionoidea</taxon>
        <taxon>Unionidae</taxon>
        <taxon>Unioninae</taxon>
        <taxon>Sinanodonta</taxon>
    </lineage>
</organism>
<keyword evidence="3" id="KW-1185">Reference proteome</keyword>
<dbReference type="AlphaFoldDB" id="A0ABD3UEG9"/>
<gene>
    <name evidence="2" type="ORF">ACJMK2_018795</name>
</gene>
<name>A0ABD3UEG9_SINWO</name>